<dbReference type="EMBL" id="JH795876">
    <property type="protein sequence ID" value="EJT97655.1"/>
    <property type="molecule type" value="Genomic_DNA"/>
</dbReference>
<evidence type="ECO:0000259" key="10">
    <source>
        <dbReference type="PROSITE" id="PS51358"/>
    </source>
</evidence>
<keyword evidence="3" id="KW-0507">mRNA processing</keyword>
<accession>M5FNL5</accession>
<dbReference type="OrthoDB" id="4771285at2759"/>
<dbReference type="RefSeq" id="XP_040624553.1">
    <property type="nucleotide sequence ID" value="XM_040770766.1"/>
</dbReference>
<dbReference type="PANTHER" id="PTHR13904">
    <property type="entry name" value="PRE-MRNA SPLICING FACTOR PRP31"/>
    <property type="match status" value="1"/>
</dbReference>
<dbReference type="GO" id="GO:0000244">
    <property type="term" value="P:spliceosomal tri-snRNP complex assembly"/>
    <property type="evidence" value="ECO:0007669"/>
    <property type="project" value="InterPro"/>
</dbReference>
<dbReference type="InterPro" id="IPR042239">
    <property type="entry name" value="Nop_C"/>
</dbReference>
<organism evidence="11 12">
    <name type="scientific">Dacryopinax primogenitus (strain DJM 731)</name>
    <name type="common">Brown rot fungus</name>
    <dbReference type="NCBI Taxonomy" id="1858805"/>
    <lineage>
        <taxon>Eukaryota</taxon>
        <taxon>Fungi</taxon>
        <taxon>Dikarya</taxon>
        <taxon>Basidiomycota</taxon>
        <taxon>Agaricomycotina</taxon>
        <taxon>Dacrymycetes</taxon>
        <taxon>Dacrymycetales</taxon>
        <taxon>Dacrymycetaceae</taxon>
        <taxon>Dacryopinax</taxon>
    </lineage>
</organism>
<dbReference type="InterPro" id="IPR002687">
    <property type="entry name" value="Nop_dom"/>
</dbReference>
<gene>
    <name evidence="11" type="ORF">DACRYDRAFT_119316</name>
</gene>
<name>M5FNL5_DACPD</name>
<dbReference type="InterPro" id="IPR027105">
    <property type="entry name" value="Prp31"/>
</dbReference>
<sequence>MAEGEGDEEDEEDEDMQPAGFDEGDLGTGLVLEGGVKPAAELDSEEVNKMELEGVADVTSVATLEQQPRLKEILQKIEEYSSRPAPSEDVSQLPVHQNPEYQLTVAANNLAVDVDNEILVVHKYIRDNYNPRFPELETLVPDSWQFIKAVRALGNVEDIASVDLAAVLPPAVVMSVRVTYTTTSGKVLAETRWKAVERACDLADRLEGARVKIFNYVKSRMNIIAPNLSAIVGTTTAAKILGVAGGLGSLIKMPACNYHLLGAQKKIAAGFSTATQNRHTGFIFQSEIVQETPPDLRRKAQRTVGAKCALAVRMDLERAYRDGSYGFKVREQVEKHLERLAEPPPAKVVKALPVPTEGRKKKRGGKRARKAKEAYAMTELRKLQNRMVFGQAEEEAGAFDETVGMGMIGASSGRVRASTGEEKSKAKMSRANKLRTQAITNAAKRSMGQASGTATSLVFTPVQGLELINPAIQAQRVKEANQKWFANGTFTFVGQKGDKK</sequence>
<keyword evidence="12" id="KW-1185">Reference proteome</keyword>
<dbReference type="GO" id="GO:0046540">
    <property type="term" value="C:U4/U6 x U5 tri-snRNP complex"/>
    <property type="evidence" value="ECO:0007669"/>
    <property type="project" value="InterPro"/>
</dbReference>
<evidence type="ECO:0000256" key="1">
    <source>
        <dbReference type="ARBA" id="ARBA00004123"/>
    </source>
</evidence>
<dbReference type="AlphaFoldDB" id="M5FNL5"/>
<evidence type="ECO:0000256" key="3">
    <source>
        <dbReference type="ARBA" id="ARBA00022664"/>
    </source>
</evidence>
<dbReference type="PROSITE" id="PS51358">
    <property type="entry name" value="NOP"/>
    <property type="match status" value="1"/>
</dbReference>
<reference evidence="11 12" key="1">
    <citation type="journal article" date="2012" name="Science">
        <title>The Paleozoic origin of enzymatic lignin decomposition reconstructed from 31 fungal genomes.</title>
        <authorList>
            <person name="Floudas D."/>
            <person name="Binder M."/>
            <person name="Riley R."/>
            <person name="Barry K."/>
            <person name="Blanchette R.A."/>
            <person name="Henrissat B."/>
            <person name="Martinez A.T."/>
            <person name="Otillar R."/>
            <person name="Spatafora J.W."/>
            <person name="Yadav J.S."/>
            <person name="Aerts A."/>
            <person name="Benoit I."/>
            <person name="Boyd A."/>
            <person name="Carlson A."/>
            <person name="Copeland A."/>
            <person name="Coutinho P.M."/>
            <person name="de Vries R.P."/>
            <person name="Ferreira P."/>
            <person name="Findley K."/>
            <person name="Foster B."/>
            <person name="Gaskell J."/>
            <person name="Glotzer D."/>
            <person name="Gorecki P."/>
            <person name="Heitman J."/>
            <person name="Hesse C."/>
            <person name="Hori C."/>
            <person name="Igarashi K."/>
            <person name="Jurgens J.A."/>
            <person name="Kallen N."/>
            <person name="Kersten P."/>
            <person name="Kohler A."/>
            <person name="Kuees U."/>
            <person name="Kumar T.K.A."/>
            <person name="Kuo A."/>
            <person name="LaButti K."/>
            <person name="Larrondo L.F."/>
            <person name="Lindquist E."/>
            <person name="Ling A."/>
            <person name="Lombard V."/>
            <person name="Lucas S."/>
            <person name="Lundell T."/>
            <person name="Martin R."/>
            <person name="McLaughlin D.J."/>
            <person name="Morgenstern I."/>
            <person name="Morin E."/>
            <person name="Murat C."/>
            <person name="Nagy L.G."/>
            <person name="Nolan M."/>
            <person name="Ohm R.A."/>
            <person name="Patyshakuliyeva A."/>
            <person name="Rokas A."/>
            <person name="Ruiz-Duenas F.J."/>
            <person name="Sabat G."/>
            <person name="Salamov A."/>
            <person name="Samejima M."/>
            <person name="Schmutz J."/>
            <person name="Slot J.C."/>
            <person name="St John F."/>
            <person name="Stenlid J."/>
            <person name="Sun H."/>
            <person name="Sun S."/>
            <person name="Syed K."/>
            <person name="Tsang A."/>
            <person name="Wiebenga A."/>
            <person name="Young D."/>
            <person name="Pisabarro A."/>
            <person name="Eastwood D.C."/>
            <person name="Martin F."/>
            <person name="Cullen D."/>
            <person name="Grigoriev I.V."/>
            <person name="Hibbett D.S."/>
        </authorList>
    </citation>
    <scope>NUCLEOTIDE SEQUENCE [LARGE SCALE GENOMIC DNA]</scope>
    <source>
        <strain evidence="11 12">DJM-731 SS1</strain>
    </source>
</reference>
<dbReference type="Gene3D" id="1.10.246.90">
    <property type="entry name" value="Nop domain"/>
    <property type="match status" value="1"/>
</dbReference>
<dbReference type="Gene3D" id="1.10.287.4070">
    <property type="match status" value="1"/>
</dbReference>
<dbReference type="Proteomes" id="UP000030653">
    <property type="component" value="Unassembled WGS sequence"/>
</dbReference>
<evidence type="ECO:0000256" key="7">
    <source>
        <dbReference type="ARBA" id="ARBA00023242"/>
    </source>
</evidence>
<feature type="compositionally biased region" description="Acidic residues" evidence="9">
    <location>
        <begin position="1"/>
        <end position="16"/>
    </location>
</feature>
<dbReference type="OMA" id="IGNGPMD"/>
<dbReference type="Pfam" id="PF09785">
    <property type="entry name" value="Prp31_C"/>
    <property type="match status" value="1"/>
</dbReference>
<dbReference type="GO" id="GO:0071011">
    <property type="term" value="C:precatalytic spliceosome"/>
    <property type="evidence" value="ECO:0007669"/>
    <property type="project" value="TreeGrafter"/>
</dbReference>
<keyword evidence="4" id="KW-0747">Spliceosome</keyword>
<evidence type="ECO:0000256" key="4">
    <source>
        <dbReference type="ARBA" id="ARBA00022728"/>
    </source>
</evidence>
<dbReference type="Pfam" id="PF01798">
    <property type="entry name" value="Nop"/>
    <property type="match status" value="1"/>
</dbReference>
<dbReference type="PANTHER" id="PTHR13904:SF0">
    <property type="entry name" value="U4_U6 SMALL NUCLEAR RIBONUCLEOPROTEIN PRP31"/>
    <property type="match status" value="1"/>
</dbReference>
<dbReference type="HOGENOM" id="CLU_026337_2_0_1"/>
<keyword evidence="8" id="KW-0687">Ribonucleoprotein</keyword>
<evidence type="ECO:0000256" key="8">
    <source>
        <dbReference type="ARBA" id="ARBA00023274"/>
    </source>
</evidence>
<dbReference type="InterPro" id="IPR012976">
    <property type="entry name" value="NOSIC"/>
</dbReference>
<keyword evidence="6" id="KW-0508">mRNA splicing</keyword>
<dbReference type="STRING" id="1858805.M5FNL5"/>
<dbReference type="FunFam" id="1.10.246.90:FF:000002">
    <property type="entry name" value="U4/U6 small nuclear ribonucleoprotein Prp31"/>
    <property type="match status" value="1"/>
</dbReference>
<dbReference type="GO" id="GO:0005687">
    <property type="term" value="C:U4 snRNP"/>
    <property type="evidence" value="ECO:0007669"/>
    <property type="project" value="TreeGrafter"/>
</dbReference>
<dbReference type="SUPFAM" id="SSF89124">
    <property type="entry name" value="Nop domain"/>
    <property type="match status" value="1"/>
</dbReference>
<dbReference type="InterPro" id="IPR019175">
    <property type="entry name" value="Prp31_C"/>
</dbReference>
<dbReference type="GeneID" id="63685828"/>
<evidence type="ECO:0000256" key="9">
    <source>
        <dbReference type="SAM" id="MobiDB-lite"/>
    </source>
</evidence>
<proteinExistence type="inferred from homology"/>
<comment type="similarity">
    <text evidence="2">Belongs to the PRP31 family.</text>
</comment>
<keyword evidence="5" id="KW-0694">RNA-binding</keyword>
<dbReference type="GO" id="GO:0003723">
    <property type="term" value="F:RNA binding"/>
    <property type="evidence" value="ECO:0007669"/>
    <property type="project" value="UniProtKB-KW"/>
</dbReference>
<evidence type="ECO:0000256" key="5">
    <source>
        <dbReference type="ARBA" id="ARBA00022884"/>
    </source>
</evidence>
<dbReference type="SMART" id="SM00931">
    <property type="entry name" value="NOSIC"/>
    <property type="match status" value="1"/>
</dbReference>
<dbReference type="InterPro" id="IPR036070">
    <property type="entry name" value="Nop_dom_sf"/>
</dbReference>
<protein>
    <submittedName>
        <fullName evidence="11">Nop domain-containing protein</fullName>
    </submittedName>
</protein>
<evidence type="ECO:0000256" key="6">
    <source>
        <dbReference type="ARBA" id="ARBA00023187"/>
    </source>
</evidence>
<feature type="region of interest" description="Disordered" evidence="9">
    <location>
        <begin position="1"/>
        <end position="31"/>
    </location>
</feature>
<evidence type="ECO:0000313" key="11">
    <source>
        <dbReference type="EMBL" id="EJT97655.1"/>
    </source>
</evidence>
<comment type="subcellular location">
    <subcellularLocation>
        <location evidence="1">Nucleus</location>
    </subcellularLocation>
</comment>
<dbReference type="FunFam" id="1.10.287.4070:FF:000003">
    <property type="entry name" value="U4/U6 small nuclear ribonucleoprotein PRP31"/>
    <property type="match status" value="1"/>
</dbReference>
<evidence type="ECO:0000256" key="2">
    <source>
        <dbReference type="ARBA" id="ARBA00005572"/>
    </source>
</evidence>
<keyword evidence="7" id="KW-0539">Nucleus</keyword>
<feature type="domain" description="Nop" evidence="10">
    <location>
        <begin position="224"/>
        <end position="342"/>
    </location>
</feature>
<evidence type="ECO:0000313" key="12">
    <source>
        <dbReference type="Proteomes" id="UP000030653"/>
    </source>
</evidence>